<feature type="compositionally biased region" description="Basic and acidic residues" evidence="1">
    <location>
        <begin position="1"/>
        <end position="10"/>
    </location>
</feature>
<proteinExistence type="predicted"/>
<name>A0AAJ4UV24_9EURY</name>
<organism evidence="2 3">
    <name type="scientific">Halosegnis longus</name>
    <dbReference type="NCBI Taxonomy" id="2216012"/>
    <lineage>
        <taxon>Archaea</taxon>
        <taxon>Methanobacteriati</taxon>
        <taxon>Methanobacteriota</taxon>
        <taxon>Stenosarchaea group</taxon>
        <taxon>Halobacteria</taxon>
        <taxon>Halobacteriales</taxon>
        <taxon>Natronomonadaceae</taxon>
        <taxon>Halosegnis</taxon>
    </lineage>
</organism>
<sequence length="198" mass="22042">MSKQIQESDSRISFTTGDVGPSEMDEAADALGFDSRAAFIREAVSELAAQAETTTTDATLHQPDNDELQEAYDRLLDLSDHPRGVRPVSVDEARDQLWTQRCPKTAVKDRLLRPLAEGGFISVNGGQIRVRRRTEEQVEQAEQEADTALDRVERASPALPSSESLTTEQKQMRKYQRAGLDVPFRLGAWVASRVVWTA</sequence>
<feature type="region of interest" description="Disordered" evidence="1">
    <location>
        <begin position="1"/>
        <end position="25"/>
    </location>
</feature>
<keyword evidence="3" id="KW-1185">Reference proteome</keyword>
<comment type="caution">
    <text evidence="2">The sequence shown here is derived from an EMBL/GenBank/DDBJ whole genome shotgun (WGS) entry which is preliminary data.</text>
</comment>
<accession>A0AAJ4UV24</accession>
<evidence type="ECO:0008006" key="4">
    <source>
        <dbReference type="Google" id="ProtNLM"/>
    </source>
</evidence>
<gene>
    <name evidence="2" type="ORF">Nmn1133_01330</name>
</gene>
<protein>
    <recommendedName>
        <fullName evidence="4">Ribbon-helix-helix protein CopG domain-containing protein</fullName>
    </recommendedName>
</protein>
<dbReference type="RefSeq" id="WP_123123659.1">
    <property type="nucleotide sequence ID" value="NZ_RJJC01000001.1"/>
</dbReference>
<evidence type="ECO:0000313" key="3">
    <source>
        <dbReference type="Proteomes" id="UP000270581"/>
    </source>
</evidence>
<dbReference type="AlphaFoldDB" id="A0AAJ4UV24"/>
<reference evidence="2 3" key="1">
    <citation type="submission" date="2018-11" db="EMBL/GenBank/DDBJ databases">
        <title>Genome sequences of Natronomonas sp. CBA1133.</title>
        <authorList>
            <person name="Roh S.W."/>
            <person name="Cha I.-T."/>
        </authorList>
    </citation>
    <scope>NUCLEOTIDE SEQUENCE [LARGE SCALE GENOMIC DNA]</scope>
    <source>
        <strain evidence="2 3">CBA1133</strain>
    </source>
</reference>
<evidence type="ECO:0000313" key="2">
    <source>
        <dbReference type="EMBL" id="RNJ25464.1"/>
    </source>
</evidence>
<dbReference type="Proteomes" id="UP000270581">
    <property type="component" value="Unassembled WGS sequence"/>
</dbReference>
<evidence type="ECO:0000256" key="1">
    <source>
        <dbReference type="SAM" id="MobiDB-lite"/>
    </source>
</evidence>
<dbReference type="EMBL" id="RJJC01000001">
    <property type="protein sequence ID" value="RNJ25464.1"/>
    <property type="molecule type" value="Genomic_DNA"/>
</dbReference>